<dbReference type="Proteomes" id="UP000676565">
    <property type="component" value="Unassembled WGS sequence"/>
</dbReference>
<dbReference type="RefSeq" id="WP_210658206.1">
    <property type="nucleotide sequence ID" value="NZ_JAGKQQ010000001.1"/>
</dbReference>
<proteinExistence type="predicted"/>
<comment type="caution">
    <text evidence="2">The sequence shown here is derived from an EMBL/GenBank/DDBJ whole genome shotgun (WGS) entry which is preliminary data.</text>
</comment>
<reference evidence="2 3" key="1">
    <citation type="submission" date="2021-04" db="EMBL/GenBank/DDBJ databases">
        <authorList>
            <person name="Ivanova A."/>
        </authorList>
    </citation>
    <scope>NUCLEOTIDE SEQUENCE [LARGE SCALE GENOMIC DNA]</scope>
    <source>
        <strain evidence="2 3">G18</strain>
    </source>
</reference>
<keyword evidence="1" id="KW-0175">Coiled coil</keyword>
<keyword evidence="3" id="KW-1185">Reference proteome</keyword>
<protein>
    <submittedName>
        <fullName evidence="2">Uncharacterized protein</fullName>
    </submittedName>
</protein>
<gene>
    <name evidence="2" type="ORF">J8F10_24030</name>
</gene>
<dbReference type="EMBL" id="JAGKQQ010000001">
    <property type="protein sequence ID" value="MBP3958329.1"/>
    <property type="molecule type" value="Genomic_DNA"/>
</dbReference>
<evidence type="ECO:0000313" key="3">
    <source>
        <dbReference type="Proteomes" id="UP000676565"/>
    </source>
</evidence>
<evidence type="ECO:0000313" key="2">
    <source>
        <dbReference type="EMBL" id="MBP3958329.1"/>
    </source>
</evidence>
<accession>A0ABS5BX63</accession>
<feature type="coiled-coil region" evidence="1">
    <location>
        <begin position="12"/>
        <end position="39"/>
    </location>
</feature>
<sequence>MPPHEREIYERTAKHEIRLDGLERRVDDLEQSFEKASESQQKKWFTFEMIKVKWSSLCLGFLIAGTVMGGKIDENRAIAFLRKLLGIEP</sequence>
<organism evidence="2 3">
    <name type="scientific">Gemmata palustris</name>
    <dbReference type="NCBI Taxonomy" id="2822762"/>
    <lineage>
        <taxon>Bacteria</taxon>
        <taxon>Pseudomonadati</taxon>
        <taxon>Planctomycetota</taxon>
        <taxon>Planctomycetia</taxon>
        <taxon>Gemmatales</taxon>
        <taxon>Gemmataceae</taxon>
        <taxon>Gemmata</taxon>
    </lineage>
</organism>
<evidence type="ECO:0000256" key="1">
    <source>
        <dbReference type="SAM" id="Coils"/>
    </source>
</evidence>
<name>A0ABS5BX63_9BACT</name>